<dbReference type="GO" id="GO:0031295">
    <property type="term" value="P:T cell costimulation"/>
    <property type="evidence" value="ECO:0007669"/>
    <property type="project" value="TreeGrafter"/>
</dbReference>
<dbReference type="PANTHER" id="PTHR25466">
    <property type="entry name" value="T-LYMPHOCYTE ACTIVATION ANTIGEN"/>
    <property type="match status" value="1"/>
</dbReference>
<evidence type="ECO:0000313" key="13">
    <source>
        <dbReference type="Proteomes" id="UP000018467"/>
    </source>
</evidence>
<protein>
    <recommendedName>
        <fullName evidence="11">Ig-like domain-containing protein</fullName>
    </recommendedName>
</protein>
<evidence type="ECO:0000256" key="3">
    <source>
        <dbReference type="ARBA" id="ARBA00022692"/>
    </source>
</evidence>
<dbReference type="PROSITE" id="PS50835">
    <property type="entry name" value="IG_LIKE"/>
    <property type="match status" value="1"/>
</dbReference>
<dbReference type="GO" id="GO:0007166">
    <property type="term" value="P:cell surface receptor signaling pathway"/>
    <property type="evidence" value="ECO:0007669"/>
    <property type="project" value="TreeGrafter"/>
</dbReference>
<dbReference type="Gene3D" id="2.60.40.10">
    <property type="entry name" value="Immunoglobulins"/>
    <property type="match status" value="1"/>
</dbReference>
<dbReference type="InterPro" id="IPR013783">
    <property type="entry name" value="Ig-like_fold"/>
</dbReference>
<dbReference type="GO" id="GO:0042130">
    <property type="term" value="P:negative regulation of T cell proliferation"/>
    <property type="evidence" value="ECO:0007669"/>
    <property type="project" value="TreeGrafter"/>
</dbReference>
<reference evidence="12" key="3">
    <citation type="submission" date="2025-08" db="UniProtKB">
        <authorList>
            <consortium name="Ensembl"/>
        </authorList>
    </citation>
    <scope>IDENTIFICATION</scope>
</reference>
<keyword evidence="3" id="KW-0812">Transmembrane</keyword>
<dbReference type="GO" id="GO:0009897">
    <property type="term" value="C:external side of plasma membrane"/>
    <property type="evidence" value="ECO:0007669"/>
    <property type="project" value="TreeGrafter"/>
</dbReference>
<evidence type="ECO:0000256" key="7">
    <source>
        <dbReference type="ARBA" id="ARBA00023157"/>
    </source>
</evidence>
<evidence type="ECO:0000256" key="4">
    <source>
        <dbReference type="ARBA" id="ARBA00022729"/>
    </source>
</evidence>
<dbReference type="GO" id="GO:0006955">
    <property type="term" value="P:immune response"/>
    <property type="evidence" value="ECO:0007669"/>
    <property type="project" value="TreeGrafter"/>
</dbReference>
<keyword evidence="2" id="KW-1003">Cell membrane</keyword>
<dbReference type="InParanoid" id="A0A3B1KLJ1"/>
<evidence type="ECO:0000256" key="6">
    <source>
        <dbReference type="ARBA" id="ARBA00023136"/>
    </source>
</evidence>
<evidence type="ECO:0000256" key="8">
    <source>
        <dbReference type="ARBA" id="ARBA00023170"/>
    </source>
</evidence>
<reference evidence="12" key="4">
    <citation type="submission" date="2025-09" db="UniProtKB">
        <authorList>
            <consortium name="Ensembl"/>
        </authorList>
    </citation>
    <scope>IDENTIFICATION</scope>
</reference>
<reference evidence="13" key="2">
    <citation type="journal article" date="2014" name="Nat. Commun.">
        <title>The cavefish genome reveals candidate genes for eye loss.</title>
        <authorList>
            <person name="McGaugh S.E."/>
            <person name="Gross J.B."/>
            <person name="Aken B."/>
            <person name="Blin M."/>
            <person name="Borowsky R."/>
            <person name="Chalopin D."/>
            <person name="Hinaux H."/>
            <person name="Jeffery W.R."/>
            <person name="Keene A."/>
            <person name="Ma L."/>
            <person name="Minx P."/>
            <person name="Murphy D."/>
            <person name="O'Quin K.E."/>
            <person name="Retaux S."/>
            <person name="Rohner N."/>
            <person name="Searle S.M."/>
            <person name="Stahl B.A."/>
            <person name="Tabin C."/>
            <person name="Volff J.N."/>
            <person name="Yoshizawa M."/>
            <person name="Warren W.C."/>
        </authorList>
    </citation>
    <scope>NUCLEOTIDE SEQUENCE [LARGE SCALE GENOMIC DNA]</scope>
    <source>
        <strain evidence="13">female</strain>
    </source>
</reference>
<dbReference type="GO" id="GO:0071222">
    <property type="term" value="P:cellular response to lipopolysaccharide"/>
    <property type="evidence" value="ECO:0007669"/>
    <property type="project" value="TreeGrafter"/>
</dbReference>
<keyword evidence="10" id="KW-0393">Immunoglobulin domain</keyword>
<keyword evidence="4" id="KW-0732">Signal</keyword>
<evidence type="ECO:0000259" key="11">
    <source>
        <dbReference type="PROSITE" id="PS50835"/>
    </source>
</evidence>
<dbReference type="GeneTree" id="ENSGT00940000175800"/>
<name>A0A3B1KLJ1_ASTMX</name>
<keyword evidence="5" id="KW-1133">Transmembrane helix</keyword>
<dbReference type="Pfam" id="PF07686">
    <property type="entry name" value="V-set"/>
    <property type="match status" value="1"/>
</dbReference>
<evidence type="ECO:0000256" key="2">
    <source>
        <dbReference type="ARBA" id="ARBA00022475"/>
    </source>
</evidence>
<evidence type="ECO:0000313" key="12">
    <source>
        <dbReference type="Ensembl" id="ENSAMXP00000054759.1"/>
    </source>
</evidence>
<evidence type="ECO:0000256" key="5">
    <source>
        <dbReference type="ARBA" id="ARBA00022989"/>
    </source>
</evidence>
<keyword evidence="6" id="KW-0472">Membrane</keyword>
<dbReference type="InterPro" id="IPR007110">
    <property type="entry name" value="Ig-like_dom"/>
</dbReference>
<comment type="subcellular location">
    <subcellularLocation>
        <location evidence="1">Cell membrane</location>
        <topology evidence="1">Single-pass type I membrane protein</topology>
    </subcellularLocation>
</comment>
<keyword evidence="8" id="KW-0675">Receptor</keyword>
<dbReference type="AlphaFoldDB" id="A0A3B1KLJ1"/>
<dbReference type="SUPFAM" id="SSF48726">
    <property type="entry name" value="Immunoglobulin"/>
    <property type="match status" value="1"/>
</dbReference>
<sequence length="131" mass="15758">MKEFYTFTVVSEEKIQGSKAGFPKRFLTLRQFIDEKRLCRIQDVFWRYRDRKTVYDIIISKEWLLEQEAAFRGRVQSFPEEWKKGNFSIRLNNVRESDSGPYTCQIVKLNKQTKLQLNVKGYMGFYYTVNT</sequence>
<reference evidence="13" key="1">
    <citation type="submission" date="2013-03" db="EMBL/GenBank/DDBJ databases">
        <authorList>
            <person name="Jeffery W."/>
            <person name="Warren W."/>
            <person name="Wilson R.K."/>
        </authorList>
    </citation>
    <scope>NUCLEOTIDE SEQUENCE</scope>
    <source>
        <strain evidence="13">female</strain>
    </source>
</reference>
<keyword evidence="9" id="KW-0325">Glycoprotein</keyword>
<evidence type="ECO:0000256" key="9">
    <source>
        <dbReference type="ARBA" id="ARBA00023180"/>
    </source>
</evidence>
<dbReference type="Ensembl" id="ENSAMXT00000053857.1">
    <property type="protein sequence ID" value="ENSAMXP00000054759.1"/>
    <property type="gene ID" value="ENSAMXG00000034728.1"/>
</dbReference>
<dbReference type="InterPro" id="IPR013106">
    <property type="entry name" value="Ig_V-set"/>
</dbReference>
<evidence type="ECO:0000256" key="10">
    <source>
        <dbReference type="ARBA" id="ARBA00023319"/>
    </source>
</evidence>
<proteinExistence type="predicted"/>
<keyword evidence="7" id="KW-1015">Disulfide bond</keyword>
<evidence type="ECO:0000256" key="1">
    <source>
        <dbReference type="ARBA" id="ARBA00004251"/>
    </source>
</evidence>
<accession>A0A3B1KLJ1</accession>
<feature type="domain" description="Ig-like" evidence="11">
    <location>
        <begin position="39"/>
        <end position="116"/>
    </location>
</feature>
<dbReference type="Bgee" id="ENSAMXG00000034728">
    <property type="expression patterns" value="Expressed in ovary and 9 other cell types or tissues"/>
</dbReference>
<dbReference type="GO" id="GO:0042102">
    <property type="term" value="P:positive regulation of T cell proliferation"/>
    <property type="evidence" value="ECO:0007669"/>
    <property type="project" value="TreeGrafter"/>
</dbReference>
<dbReference type="InterPro" id="IPR036179">
    <property type="entry name" value="Ig-like_dom_sf"/>
</dbReference>
<dbReference type="PANTHER" id="PTHR25466:SF14">
    <property type="entry name" value="BUTYROPHILIN SUBFAMILY 2 MEMBER A2-LIKE-RELATED"/>
    <property type="match status" value="1"/>
</dbReference>
<dbReference type="Proteomes" id="UP000018467">
    <property type="component" value="Unassembled WGS sequence"/>
</dbReference>
<dbReference type="InterPro" id="IPR051713">
    <property type="entry name" value="T-cell_Activation_Regulation"/>
</dbReference>
<keyword evidence="13" id="KW-1185">Reference proteome</keyword>
<organism evidence="12 13">
    <name type="scientific">Astyanax mexicanus</name>
    <name type="common">Blind cave fish</name>
    <name type="synonym">Astyanax fasciatus mexicanus</name>
    <dbReference type="NCBI Taxonomy" id="7994"/>
    <lineage>
        <taxon>Eukaryota</taxon>
        <taxon>Metazoa</taxon>
        <taxon>Chordata</taxon>
        <taxon>Craniata</taxon>
        <taxon>Vertebrata</taxon>
        <taxon>Euteleostomi</taxon>
        <taxon>Actinopterygii</taxon>
        <taxon>Neopterygii</taxon>
        <taxon>Teleostei</taxon>
        <taxon>Ostariophysi</taxon>
        <taxon>Characiformes</taxon>
        <taxon>Characoidei</taxon>
        <taxon>Acestrorhamphidae</taxon>
        <taxon>Acestrorhamphinae</taxon>
        <taxon>Astyanax</taxon>
    </lineage>
</organism>